<evidence type="ECO:0000313" key="3">
    <source>
        <dbReference type="EMBL" id="KAK9201074.1"/>
    </source>
</evidence>
<dbReference type="PANTHER" id="PTHR33697">
    <property type="entry name" value="T17B22.17 PROTEIN-RELATED"/>
    <property type="match status" value="1"/>
</dbReference>
<feature type="compositionally biased region" description="Basic and acidic residues" evidence="1">
    <location>
        <begin position="371"/>
        <end position="384"/>
    </location>
</feature>
<feature type="compositionally biased region" description="Polar residues" evidence="1">
    <location>
        <begin position="676"/>
        <end position="685"/>
    </location>
</feature>
<dbReference type="CDD" id="cd05162">
    <property type="entry name" value="PWWP"/>
    <property type="match status" value="1"/>
</dbReference>
<dbReference type="AlphaFoldDB" id="A0AAP0MAL2"/>
<dbReference type="Gene3D" id="2.30.30.140">
    <property type="match status" value="1"/>
</dbReference>
<protein>
    <recommendedName>
        <fullName evidence="2">PWWP domain-containing protein</fullName>
    </recommendedName>
</protein>
<dbReference type="PANTHER" id="PTHR33697:SF2">
    <property type="entry name" value="T17B22.17 PROTEIN"/>
    <property type="match status" value="1"/>
</dbReference>
<reference evidence="3 4" key="1">
    <citation type="submission" date="2024-05" db="EMBL/GenBank/DDBJ databases">
        <title>Haplotype-resolved chromosome-level genome assembly of Huyou (Citrus changshanensis).</title>
        <authorList>
            <person name="Miao C."/>
            <person name="Chen W."/>
            <person name="Wu Y."/>
            <person name="Wang L."/>
            <person name="Zhao S."/>
            <person name="Grierson D."/>
            <person name="Xu C."/>
            <person name="Chen K."/>
        </authorList>
    </citation>
    <scope>NUCLEOTIDE SEQUENCE [LARGE SCALE GENOMIC DNA]</scope>
    <source>
        <strain evidence="3">01-14</strain>
        <tissue evidence="3">Leaf</tissue>
    </source>
</reference>
<feature type="region of interest" description="Disordered" evidence="1">
    <location>
        <begin position="417"/>
        <end position="439"/>
    </location>
</feature>
<sequence length="785" mass="86331">MGGSKLESDGGECGVGSIVWVRRRNGSWWPGKILEPEELTTSHLTSPRTGTPVKLLGRDDASVDWYNLEKSKRVKAFRCGEFDDCIERAEASLGMPTRKREKYARREDAILHALELEKELLKKQGKLGVISDHVSNSSGSVKKESVTSSGALDISTGNPGNISSNQFSERPEISLQDKNVGSPLNLQKAKDRDQPSFEDEHSEVIPRMRGLKDLELRTAPPKRKLSSPSASDGSGKLTVDNNCQTPSSSAPGMGRTSPANGEQTGVFRSKRSRCIYLPAVSGETLDHKEIPPSQMGMSHLQFEDGYSGPRTGFSVEESSSGFMEDDETDSSESESESEDDSSETELDMDEEMTPVSGASVPREAEFGSQALEEHGSSSSEEHDQSALSGDMSHPHPHDRISSYEAVSKWQLKGKRNIRHLTKSSADGTDRKNYDGSIHGTRHEVKGVAVKQNKSRQGLSFWRNDDFSEAVDDADSDDREFCTQMTGLDGGYGYRLRAASKGLNSFSRNMIDWDNMTWGDQPTLRGHWGNKVGQFHPGFIGRYNFGGRTRSMLVDVDLKVQASYQKGRVPIVSTTSKLNGKAIIGHPIQIEAVEDGSSECLIPANNYFGNTVVDHDRTLAPAWRTVRRTNFRVPRSVLSTSPNGDMAAESHSVLDEGRRFSKKSNIRSFGYKESPVGKNQSHNSRPTMGRKSLKKLPKKVSLSSNQKTRTLSSFAIDHSLSSRALYDSSNSQMNGLIKPESSGPTTVSCIPVKLVFSRLLEKINRPPTKVSSKVVISGSDAERNRS</sequence>
<evidence type="ECO:0000259" key="2">
    <source>
        <dbReference type="PROSITE" id="PS50812"/>
    </source>
</evidence>
<dbReference type="Pfam" id="PF00855">
    <property type="entry name" value="PWWP"/>
    <property type="match status" value="1"/>
</dbReference>
<feature type="domain" description="PWWP" evidence="2">
    <location>
        <begin position="15"/>
        <end position="70"/>
    </location>
</feature>
<dbReference type="Proteomes" id="UP001428341">
    <property type="component" value="Unassembled WGS sequence"/>
</dbReference>
<evidence type="ECO:0000256" key="1">
    <source>
        <dbReference type="SAM" id="MobiDB-lite"/>
    </source>
</evidence>
<dbReference type="PROSITE" id="PS50812">
    <property type="entry name" value="PWWP"/>
    <property type="match status" value="1"/>
</dbReference>
<dbReference type="SUPFAM" id="SSF63748">
    <property type="entry name" value="Tudor/PWWP/MBT"/>
    <property type="match status" value="1"/>
</dbReference>
<dbReference type="InterPro" id="IPR044679">
    <property type="entry name" value="PWWP2-like"/>
</dbReference>
<feature type="compositionally biased region" description="Polar residues" evidence="1">
    <location>
        <begin position="239"/>
        <end position="250"/>
    </location>
</feature>
<comment type="caution">
    <text evidence="3">The sequence shown here is derived from an EMBL/GenBank/DDBJ whole genome shotgun (WGS) entry which is preliminary data.</text>
</comment>
<feature type="compositionally biased region" description="Polar residues" evidence="1">
    <location>
        <begin position="133"/>
        <end position="168"/>
    </location>
</feature>
<feature type="compositionally biased region" description="Polar residues" evidence="1">
    <location>
        <begin position="176"/>
        <end position="185"/>
    </location>
</feature>
<feature type="region of interest" description="Disordered" evidence="1">
    <location>
        <begin position="131"/>
        <end position="266"/>
    </location>
</feature>
<name>A0AAP0MAL2_9ROSI</name>
<feature type="region of interest" description="Disordered" evidence="1">
    <location>
        <begin position="285"/>
        <end position="399"/>
    </location>
</feature>
<accession>A0AAP0MAL2</accession>
<dbReference type="InterPro" id="IPR000313">
    <property type="entry name" value="PWWP_dom"/>
</dbReference>
<feature type="region of interest" description="Disordered" evidence="1">
    <location>
        <begin position="766"/>
        <end position="785"/>
    </location>
</feature>
<feature type="compositionally biased region" description="Basic and acidic residues" evidence="1">
    <location>
        <begin position="188"/>
        <end position="216"/>
    </location>
</feature>
<feature type="region of interest" description="Disordered" evidence="1">
    <location>
        <begin position="668"/>
        <end position="703"/>
    </location>
</feature>
<keyword evidence="4" id="KW-1185">Reference proteome</keyword>
<organism evidence="3 4">
    <name type="scientific">Citrus x changshan-huyou</name>
    <dbReference type="NCBI Taxonomy" id="2935761"/>
    <lineage>
        <taxon>Eukaryota</taxon>
        <taxon>Viridiplantae</taxon>
        <taxon>Streptophyta</taxon>
        <taxon>Embryophyta</taxon>
        <taxon>Tracheophyta</taxon>
        <taxon>Spermatophyta</taxon>
        <taxon>Magnoliopsida</taxon>
        <taxon>eudicotyledons</taxon>
        <taxon>Gunneridae</taxon>
        <taxon>Pentapetalae</taxon>
        <taxon>rosids</taxon>
        <taxon>malvids</taxon>
        <taxon>Sapindales</taxon>
        <taxon>Rutaceae</taxon>
        <taxon>Aurantioideae</taxon>
        <taxon>Citrus</taxon>
    </lineage>
</organism>
<gene>
    <name evidence="3" type="ORF">WN944_016275</name>
</gene>
<dbReference type="EMBL" id="JBCGBO010000005">
    <property type="protein sequence ID" value="KAK9201074.1"/>
    <property type="molecule type" value="Genomic_DNA"/>
</dbReference>
<evidence type="ECO:0000313" key="4">
    <source>
        <dbReference type="Proteomes" id="UP001428341"/>
    </source>
</evidence>
<proteinExistence type="predicted"/>
<feature type="compositionally biased region" description="Acidic residues" evidence="1">
    <location>
        <begin position="323"/>
        <end position="352"/>
    </location>
</feature>